<proteinExistence type="inferred from homology"/>
<keyword evidence="6" id="KW-1185">Reference proteome</keyword>
<dbReference type="PANTHER" id="PTHR43300:SF7">
    <property type="entry name" value="UDP-N-ACETYLBACILLOSAMINE N-ACETYLTRANSFERASE"/>
    <property type="match status" value="1"/>
</dbReference>
<feature type="binding site" evidence="3">
    <location>
        <position position="66"/>
    </location>
    <ligand>
        <name>substrate</name>
    </ligand>
</feature>
<dbReference type="GO" id="GO:0016746">
    <property type="term" value="F:acyltransferase activity"/>
    <property type="evidence" value="ECO:0007669"/>
    <property type="project" value="UniProtKB-KW"/>
</dbReference>
<comment type="similarity">
    <text evidence="1">Belongs to the transferase hexapeptide repeat family.</text>
</comment>
<dbReference type="EMBL" id="QGTS01000008">
    <property type="protein sequence ID" value="PWW07755.1"/>
    <property type="molecule type" value="Genomic_DNA"/>
</dbReference>
<dbReference type="RefSeq" id="WP_110026419.1">
    <property type="nucleotide sequence ID" value="NZ_QGTS01000008.1"/>
</dbReference>
<reference evidence="5 6" key="1">
    <citation type="submission" date="2018-05" db="EMBL/GenBank/DDBJ databases">
        <title>Genomic Encyclopedia of Type Strains, Phase IV (KMG-IV): sequencing the most valuable type-strain genomes for metagenomic binning, comparative biology and taxonomic classification.</title>
        <authorList>
            <person name="Goeker M."/>
        </authorList>
    </citation>
    <scope>NUCLEOTIDE SEQUENCE [LARGE SCALE GENOMIC DNA]</scope>
    <source>
        <strain evidence="5 6">DSM 19579</strain>
    </source>
</reference>
<keyword evidence="5" id="KW-0012">Acyltransferase</keyword>
<name>A0A317PXB5_9ENTR</name>
<dbReference type="InterPro" id="IPR041561">
    <property type="entry name" value="PglD_N"/>
</dbReference>
<organism evidence="5 6">
    <name type="scientific">Mangrovibacter plantisponsor</name>
    <dbReference type="NCBI Taxonomy" id="451513"/>
    <lineage>
        <taxon>Bacteria</taxon>
        <taxon>Pseudomonadati</taxon>
        <taxon>Pseudomonadota</taxon>
        <taxon>Gammaproteobacteria</taxon>
        <taxon>Enterobacterales</taxon>
        <taxon>Enterobacteriaceae</taxon>
        <taxon>Mangrovibacter</taxon>
    </lineage>
</organism>
<dbReference type="SUPFAM" id="SSF51161">
    <property type="entry name" value="Trimeric LpxA-like enzymes"/>
    <property type="match status" value="1"/>
</dbReference>
<accession>A0A317PXB5</accession>
<protein>
    <submittedName>
        <fullName evidence="5">Sugar O-acyltransferase (Sialic acid O-acetyltransferase NeuD family)</fullName>
    </submittedName>
</protein>
<dbReference type="InterPro" id="IPR011004">
    <property type="entry name" value="Trimer_LpxA-like_sf"/>
</dbReference>
<dbReference type="PANTHER" id="PTHR43300">
    <property type="entry name" value="ACETYLTRANSFERASE"/>
    <property type="match status" value="1"/>
</dbReference>
<feature type="site" description="Increases basicity of active site His" evidence="2">
    <location>
        <position position="133"/>
    </location>
</feature>
<evidence type="ECO:0000259" key="4">
    <source>
        <dbReference type="Pfam" id="PF17836"/>
    </source>
</evidence>
<evidence type="ECO:0000256" key="2">
    <source>
        <dbReference type="PIRSR" id="PIRSR620019-1"/>
    </source>
</evidence>
<dbReference type="InterPro" id="IPR001451">
    <property type="entry name" value="Hexapep"/>
</dbReference>
<evidence type="ECO:0000313" key="6">
    <source>
        <dbReference type="Proteomes" id="UP000246744"/>
    </source>
</evidence>
<dbReference type="AlphaFoldDB" id="A0A317PXB5"/>
<evidence type="ECO:0000256" key="1">
    <source>
        <dbReference type="ARBA" id="ARBA00007274"/>
    </source>
</evidence>
<dbReference type="InterPro" id="IPR020019">
    <property type="entry name" value="AcTrfase_PglD-like"/>
</dbReference>
<evidence type="ECO:0000256" key="3">
    <source>
        <dbReference type="PIRSR" id="PIRSR620019-2"/>
    </source>
</evidence>
<dbReference type="OrthoDB" id="9794407at2"/>
<feature type="domain" description="PglD N-terminal" evidence="4">
    <location>
        <begin position="2"/>
        <end position="78"/>
    </location>
</feature>
<dbReference type="Proteomes" id="UP000246744">
    <property type="component" value="Unassembled WGS sequence"/>
</dbReference>
<dbReference type="NCBIfam" id="TIGR03570">
    <property type="entry name" value="NeuD_NnaD"/>
    <property type="match status" value="1"/>
</dbReference>
<dbReference type="Gene3D" id="2.160.10.10">
    <property type="entry name" value="Hexapeptide repeat proteins"/>
    <property type="match status" value="1"/>
</dbReference>
<evidence type="ECO:0000313" key="5">
    <source>
        <dbReference type="EMBL" id="PWW07755.1"/>
    </source>
</evidence>
<comment type="caution">
    <text evidence="5">The sequence shown here is derived from an EMBL/GenBank/DDBJ whole genome shotgun (WGS) entry which is preliminary data.</text>
</comment>
<feature type="active site" description="Proton acceptor" evidence="2">
    <location>
        <position position="132"/>
    </location>
</feature>
<gene>
    <name evidence="5" type="ORF">DES37_108183</name>
</gene>
<keyword evidence="5" id="KW-0808">Transferase</keyword>
<sequence>MNLGIYGAGGLGREVRELALQINARTGRWSSVFFIDDVTAEQQVNGSKVLRFGDIPTETEIIIALGEPSLRHQLADKLSADFQLATLIHPDVFVPQTTVIEAGCIVCTGAFISCNVVLGRNSLVQPRACVGHDTKIGQHCVVSSQVMLAGGCITGDRVFIGMNSAIKEKTAIGHDAIIGMGSAVFNPVSESTIVLGNPARAMRNNDQGKVFKSSPQR</sequence>
<dbReference type="InterPro" id="IPR050179">
    <property type="entry name" value="Trans_hexapeptide_repeat"/>
</dbReference>
<dbReference type="CDD" id="cd03360">
    <property type="entry name" value="LbH_AT_putative"/>
    <property type="match status" value="1"/>
</dbReference>
<dbReference type="Pfam" id="PF00132">
    <property type="entry name" value="Hexapep"/>
    <property type="match status" value="1"/>
</dbReference>
<dbReference type="Gene3D" id="3.40.50.20">
    <property type="match status" value="1"/>
</dbReference>
<dbReference type="Pfam" id="PF17836">
    <property type="entry name" value="PglD_N"/>
    <property type="match status" value="1"/>
</dbReference>